<evidence type="ECO:0000256" key="1">
    <source>
        <dbReference type="ARBA" id="ARBA00007118"/>
    </source>
</evidence>
<dbReference type="PANTHER" id="PTHR43673">
    <property type="entry name" value="NAD(P)H NITROREDUCTASE YDGI-RELATED"/>
    <property type="match status" value="1"/>
</dbReference>
<dbReference type="CDD" id="cd02138">
    <property type="entry name" value="TdsD-like"/>
    <property type="match status" value="1"/>
</dbReference>
<dbReference type="EMBL" id="JBHSEP010000002">
    <property type="protein sequence ID" value="MFC4597692.1"/>
    <property type="molecule type" value="Genomic_DNA"/>
</dbReference>
<organism evidence="5 6">
    <name type="scientific">Cohnella hongkongensis</name>
    <dbReference type="NCBI Taxonomy" id="178337"/>
    <lineage>
        <taxon>Bacteria</taxon>
        <taxon>Bacillati</taxon>
        <taxon>Bacillota</taxon>
        <taxon>Bacilli</taxon>
        <taxon>Bacillales</taxon>
        <taxon>Paenibacillaceae</taxon>
        <taxon>Cohnella</taxon>
    </lineage>
</organism>
<gene>
    <name evidence="5" type="ORF">ACFO3S_05530</name>
</gene>
<evidence type="ECO:0000256" key="2">
    <source>
        <dbReference type="ARBA" id="ARBA00023002"/>
    </source>
</evidence>
<dbReference type="SUPFAM" id="SSF55469">
    <property type="entry name" value="FMN-dependent nitroreductase-like"/>
    <property type="match status" value="1"/>
</dbReference>
<feature type="domain" description="Nitroreductase" evidence="4">
    <location>
        <begin position="83"/>
        <end position="162"/>
    </location>
</feature>
<dbReference type="InterPro" id="IPR029479">
    <property type="entry name" value="Nitroreductase"/>
</dbReference>
<feature type="domain" description="Nitroreductase" evidence="4">
    <location>
        <begin position="24"/>
        <end position="80"/>
    </location>
</feature>
<protein>
    <submittedName>
        <fullName evidence="5">Nitroreductase family protein</fullName>
    </submittedName>
</protein>
<accession>A0ABV9F723</accession>
<proteinExistence type="inferred from homology"/>
<comment type="caution">
    <text evidence="5">The sequence shown here is derived from an EMBL/GenBank/DDBJ whole genome shotgun (WGS) entry which is preliminary data.</text>
</comment>
<dbReference type="Gene3D" id="3.40.109.10">
    <property type="entry name" value="NADH Oxidase"/>
    <property type="match status" value="1"/>
</dbReference>
<dbReference type="RefSeq" id="WP_378093140.1">
    <property type="nucleotide sequence ID" value="NZ_JBHSEP010000002.1"/>
</dbReference>
<dbReference type="Pfam" id="PF00881">
    <property type="entry name" value="Nitroreductase"/>
    <property type="match status" value="2"/>
</dbReference>
<comment type="similarity">
    <text evidence="1">Belongs to the nitroreductase family.</text>
</comment>
<keyword evidence="6" id="KW-1185">Reference proteome</keyword>
<feature type="region of interest" description="Disordered" evidence="3">
    <location>
        <begin position="169"/>
        <end position="199"/>
    </location>
</feature>
<dbReference type="Proteomes" id="UP001596028">
    <property type="component" value="Unassembled WGS sequence"/>
</dbReference>
<feature type="compositionally biased region" description="Basic and acidic residues" evidence="3">
    <location>
        <begin position="169"/>
        <end position="189"/>
    </location>
</feature>
<name>A0ABV9F723_9BACL</name>
<reference evidence="6" key="1">
    <citation type="journal article" date="2019" name="Int. J. Syst. Evol. Microbiol.">
        <title>The Global Catalogue of Microorganisms (GCM) 10K type strain sequencing project: providing services to taxonomists for standard genome sequencing and annotation.</title>
        <authorList>
            <consortium name="The Broad Institute Genomics Platform"/>
            <consortium name="The Broad Institute Genome Sequencing Center for Infectious Disease"/>
            <person name="Wu L."/>
            <person name="Ma J."/>
        </authorList>
    </citation>
    <scope>NUCLEOTIDE SEQUENCE [LARGE SCALE GENOMIC DNA]</scope>
    <source>
        <strain evidence="6">CCUG 49571</strain>
    </source>
</reference>
<keyword evidence="2" id="KW-0560">Oxidoreductase</keyword>
<dbReference type="PANTHER" id="PTHR43673:SF10">
    <property type="entry name" value="NADH DEHYDROGENASE_NAD(P)H NITROREDUCTASE XCC3605-RELATED"/>
    <property type="match status" value="1"/>
</dbReference>
<evidence type="ECO:0000259" key="4">
    <source>
        <dbReference type="Pfam" id="PF00881"/>
    </source>
</evidence>
<evidence type="ECO:0000313" key="6">
    <source>
        <dbReference type="Proteomes" id="UP001596028"/>
    </source>
</evidence>
<dbReference type="InterPro" id="IPR000415">
    <property type="entry name" value="Nitroreductase-like"/>
</dbReference>
<evidence type="ECO:0000256" key="3">
    <source>
        <dbReference type="SAM" id="MobiDB-lite"/>
    </source>
</evidence>
<evidence type="ECO:0000313" key="5">
    <source>
        <dbReference type="EMBL" id="MFC4597692.1"/>
    </source>
</evidence>
<sequence>MTTAQEAIAQTRQTDYDIDPININRWSPRSFLEKEVPEEALFSVLEAARFAPSAFNFQPWRFIVARTREEREKFLPFLIDFNRAWCEKVPVLILIVSQSSSENGPFPSHAFDAGAAWGALAHEAVRKGLMTHAMTGFDFDKARQALNIPEEFAIQALIALGYQGDKEALPPAMAEREKPSPRRPLEESVFKGVFGQPIK</sequence>